<gene>
    <name evidence="1" type="ORF">NCTC11432_00407</name>
</gene>
<dbReference type="AlphaFoldDB" id="A0A3S4QU03"/>
<dbReference type="STRING" id="525257.HMPREF0204_14070"/>
<dbReference type="EMBL" id="LR134289">
    <property type="protein sequence ID" value="VEE04833.1"/>
    <property type="molecule type" value="Genomic_DNA"/>
</dbReference>
<dbReference type="KEGG" id="cgle:NCTC11432_00407"/>
<organism evidence="1 2">
    <name type="scientific">Chryseobacterium gleum</name>
    <name type="common">Flavobacterium gleum</name>
    <dbReference type="NCBI Taxonomy" id="250"/>
    <lineage>
        <taxon>Bacteria</taxon>
        <taxon>Pseudomonadati</taxon>
        <taxon>Bacteroidota</taxon>
        <taxon>Flavobacteriia</taxon>
        <taxon>Flavobacteriales</taxon>
        <taxon>Weeksellaceae</taxon>
        <taxon>Chryseobacterium group</taxon>
        <taxon>Chryseobacterium</taxon>
    </lineage>
</organism>
<proteinExistence type="predicted"/>
<protein>
    <submittedName>
        <fullName evidence="1">Uncharacterized protein</fullName>
    </submittedName>
</protein>
<evidence type="ECO:0000313" key="2">
    <source>
        <dbReference type="Proteomes" id="UP000279227"/>
    </source>
</evidence>
<reference evidence="1 2" key="1">
    <citation type="submission" date="2018-12" db="EMBL/GenBank/DDBJ databases">
        <authorList>
            <consortium name="Pathogen Informatics"/>
        </authorList>
    </citation>
    <scope>NUCLEOTIDE SEQUENCE [LARGE SCALE GENOMIC DNA]</scope>
    <source>
        <strain evidence="1 2">NCTC11432</strain>
    </source>
</reference>
<evidence type="ECO:0000313" key="1">
    <source>
        <dbReference type="EMBL" id="VEE04833.1"/>
    </source>
</evidence>
<dbReference type="Proteomes" id="UP000279227">
    <property type="component" value="Chromosome"/>
</dbReference>
<sequence length="61" mass="7082">MTPKKITYNPKTRKSISNPYSDVSYDKLLKQANVTTFNGNFEIEQLPNGRIKVHKKNSRNK</sequence>
<name>A0A3S4QU03_CHRGE</name>
<accession>A0A3S4QU03</accession>